<sequence>MANIATKTEVSGTGISISAVQTNTDANTEREAKINTKTSSDQKKSSSVALPGMYVVESFQSGKGKSKHCVAMVSTEESQLGTCTAVNTSQNIYSEIAPDAIANVSILSETFEEKQPATYLKPTAASATIMPPQIPPLLPAASSIATTPKVGVMSPKQSLPFTRMEFAKLYRHLITQAKIKTTAELKNNGKTKALDITHTWPAAQSDRIRFQIPVGVGYFIPVCEDGNTVAMTEQTAAVNGVQNMIERVESSWTQLERDIGYCGVDREVMDWQIERND</sequence>
<evidence type="ECO:0000256" key="1">
    <source>
        <dbReference type="SAM" id="MobiDB-lite"/>
    </source>
</evidence>
<feature type="compositionally biased region" description="Basic and acidic residues" evidence="1">
    <location>
        <begin position="27"/>
        <end position="44"/>
    </location>
</feature>
<proteinExistence type="predicted"/>
<evidence type="ECO:0000313" key="3">
    <source>
        <dbReference type="Proteomes" id="UP001211907"/>
    </source>
</evidence>
<comment type="caution">
    <text evidence="2">The sequence shown here is derived from an EMBL/GenBank/DDBJ whole genome shotgun (WGS) entry which is preliminary data.</text>
</comment>
<protein>
    <submittedName>
        <fullName evidence="2">Uncharacterized protein</fullName>
    </submittedName>
</protein>
<reference evidence="2" key="1">
    <citation type="submission" date="2020-05" db="EMBL/GenBank/DDBJ databases">
        <title>Phylogenomic resolution of chytrid fungi.</title>
        <authorList>
            <person name="Stajich J.E."/>
            <person name="Amses K."/>
            <person name="Simmons R."/>
            <person name="Seto K."/>
            <person name="Myers J."/>
            <person name="Bonds A."/>
            <person name="Quandt C.A."/>
            <person name="Barry K."/>
            <person name="Liu P."/>
            <person name="Grigoriev I."/>
            <person name="Longcore J.E."/>
            <person name="James T.Y."/>
        </authorList>
    </citation>
    <scope>NUCLEOTIDE SEQUENCE</scope>
    <source>
        <strain evidence="2">JEL0513</strain>
    </source>
</reference>
<organism evidence="2 3">
    <name type="scientific">Physocladia obscura</name>
    <dbReference type="NCBI Taxonomy" id="109957"/>
    <lineage>
        <taxon>Eukaryota</taxon>
        <taxon>Fungi</taxon>
        <taxon>Fungi incertae sedis</taxon>
        <taxon>Chytridiomycota</taxon>
        <taxon>Chytridiomycota incertae sedis</taxon>
        <taxon>Chytridiomycetes</taxon>
        <taxon>Chytridiales</taxon>
        <taxon>Chytriomycetaceae</taxon>
        <taxon>Physocladia</taxon>
    </lineage>
</organism>
<gene>
    <name evidence="2" type="ORF">HK100_011439</name>
</gene>
<accession>A0AAD5T164</accession>
<evidence type="ECO:0000313" key="2">
    <source>
        <dbReference type="EMBL" id="KAJ3123896.1"/>
    </source>
</evidence>
<dbReference type="Proteomes" id="UP001211907">
    <property type="component" value="Unassembled WGS sequence"/>
</dbReference>
<dbReference type="EMBL" id="JADGJH010000707">
    <property type="protein sequence ID" value="KAJ3123896.1"/>
    <property type="molecule type" value="Genomic_DNA"/>
</dbReference>
<name>A0AAD5T164_9FUNG</name>
<feature type="region of interest" description="Disordered" evidence="1">
    <location>
        <begin position="21"/>
        <end position="45"/>
    </location>
</feature>
<dbReference type="AlphaFoldDB" id="A0AAD5T164"/>
<keyword evidence="3" id="KW-1185">Reference proteome</keyword>